<proteinExistence type="predicted"/>
<evidence type="ECO:0000313" key="2">
    <source>
        <dbReference type="Proteomes" id="UP000476934"/>
    </source>
</evidence>
<dbReference type="Proteomes" id="UP000476934">
    <property type="component" value="Unassembled WGS sequence"/>
</dbReference>
<reference evidence="1 2" key="1">
    <citation type="submission" date="2020-02" db="EMBL/GenBank/DDBJ databases">
        <authorList>
            <person name="Feng H."/>
        </authorList>
    </citation>
    <scope>NUCLEOTIDE SEQUENCE [LARGE SCALE GENOMIC DNA]</scope>
    <source>
        <strain evidence="1 2">Gsoil 114</strain>
    </source>
</reference>
<evidence type="ECO:0000313" key="1">
    <source>
        <dbReference type="EMBL" id="NEY21522.1"/>
    </source>
</evidence>
<sequence length="244" mass="28621">MRKQTKLVECRSTVFIYDFKNRSNIEKMHFEKNNLIGELTQIKRLILTNFVDERYLATFTLRMQLSDYETAEFKIQSFIKELKKSSGHSRVKYLAVAELPVDKKDSIVKIHLITDIEFSSLTSSVKGFVENEEEYFSSLWGDYVNIEIFPQEILLSIIDNAYCQSLKSSHYTSLTKIVFKSRLKKPNILWNEEADAFIKMKNVFDYPYHIGEEMVDKVGGFVNVNVYSLYDTSFFTEELKSRIL</sequence>
<accession>A0A6M0P9R0</accession>
<keyword evidence="2" id="KW-1185">Reference proteome</keyword>
<dbReference type="AlphaFoldDB" id="A0A6M0P9R0"/>
<dbReference type="RefSeq" id="WP_163174457.1">
    <property type="nucleotide sequence ID" value="NZ_JAAIWK010000037.1"/>
</dbReference>
<comment type="caution">
    <text evidence="1">The sequence shown here is derived from an EMBL/GenBank/DDBJ whole genome shotgun (WGS) entry which is preliminary data.</text>
</comment>
<gene>
    <name evidence="1" type="ORF">G4D61_16395</name>
</gene>
<protein>
    <submittedName>
        <fullName evidence="1">Uncharacterized protein</fullName>
    </submittedName>
</protein>
<dbReference type="EMBL" id="JAAIWK010000037">
    <property type="protein sequence ID" value="NEY21522.1"/>
    <property type="molecule type" value="Genomic_DNA"/>
</dbReference>
<reference evidence="1 2" key="2">
    <citation type="submission" date="2020-03" db="EMBL/GenBank/DDBJ databases">
        <title>Bacillus aquiflavi sp. nov., isolated from yellow water of strong flavor Chinese baijiu in Yibin region of China.</title>
        <authorList>
            <person name="Xie J."/>
        </authorList>
    </citation>
    <scope>NUCLEOTIDE SEQUENCE [LARGE SCALE GENOMIC DNA]</scope>
    <source>
        <strain evidence="1 2">Gsoil 114</strain>
    </source>
</reference>
<organism evidence="1 2">
    <name type="scientific">Heyndrickxia ginsengihumi</name>
    <dbReference type="NCBI Taxonomy" id="363870"/>
    <lineage>
        <taxon>Bacteria</taxon>
        <taxon>Bacillati</taxon>
        <taxon>Bacillota</taxon>
        <taxon>Bacilli</taxon>
        <taxon>Bacillales</taxon>
        <taxon>Bacillaceae</taxon>
        <taxon>Heyndrickxia</taxon>
    </lineage>
</organism>
<name>A0A6M0P9R0_9BACI</name>